<evidence type="ECO:0000256" key="1">
    <source>
        <dbReference type="ARBA" id="ARBA00005662"/>
    </source>
</evidence>
<feature type="signal peptide" evidence="2">
    <location>
        <begin position="1"/>
        <end position="31"/>
    </location>
</feature>
<dbReference type="InterPro" id="IPR052169">
    <property type="entry name" value="CW_Biosynth-Accessory"/>
</dbReference>
<comment type="caution">
    <text evidence="4">The sequence shown here is derived from an EMBL/GenBank/DDBJ whole genome shotgun (WGS) entry which is preliminary data.</text>
</comment>
<evidence type="ECO:0000256" key="2">
    <source>
        <dbReference type="SAM" id="SignalP"/>
    </source>
</evidence>
<dbReference type="PANTHER" id="PTHR33393">
    <property type="entry name" value="POLYGLUTAMINE SYNTHESIS ACCESSORY PROTEIN RV0574C-RELATED"/>
    <property type="match status" value="1"/>
</dbReference>
<keyword evidence="2" id="KW-0732">Signal</keyword>
<dbReference type="Proteomes" id="UP000321580">
    <property type="component" value="Unassembled WGS sequence"/>
</dbReference>
<evidence type="ECO:0000313" key="5">
    <source>
        <dbReference type="Proteomes" id="UP000321580"/>
    </source>
</evidence>
<evidence type="ECO:0000259" key="3">
    <source>
        <dbReference type="SMART" id="SM00854"/>
    </source>
</evidence>
<organism evidence="4 5">
    <name type="scientific">Phaeodactylibacter luteus</name>
    <dbReference type="NCBI Taxonomy" id="1564516"/>
    <lineage>
        <taxon>Bacteria</taxon>
        <taxon>Pseudomonadati</taxon>
        <taxon>Bacteroidota</taxon>
        <taxon>Saprospiria</taxon>
        <taxon>Saprospirales</taxon>
        <taxon>Haliscomenobacteraceae</taxon>
        <taxon>Phaeodactylibacter</taxon>
    </lineage>
</organism>
<dbReference type="InterPro" id="IPR019079">
    <property type="entry name" value="Capsule_synth_CapA"/>
</dbReference>
<comment type="similarity">
    <text evidence="1">Belongs to the CapA family.</text>
</comment>
<sequence length="398" mass="42644">MMAQTSGRKKGFRSGSLFCLCAFLLCFTISCQNSPSGASQQLGASLAGTQVAHQPYTLPQPKATADTLPEKPQRARIAGVGDMMLGTNYPSASYLPANGGKDMLAQVAAYLREVDVAFGNLEGAILDEGGTPKRCNNPKACYVFRSPESYAQHFADAGFDFLSIANNHSGDFGLAGRKRTKAVLDEAGIAYAGLAGTDEYAIIERGGLKYGMAAFAPNSGTVSIHNYAKARQLVQLLEDSCDIVIVSFHGGAEGADHQHVPRKSETYYGENRGDVYQFAHAMVDAGADIIFGHGPHVTRAMELYNDRLICYSLGNFCTYGRFNLRGEAGIAPLVTVETDASGKFLGGEVIPVYQGYNHGPKVDGQKRAIQTLIRLTKADFPETALEITTEGQLLKSAN</sequence>
<proteinExistence type="inferred from homology"/>
<evidence type="ECO:0000313" key="4">
    <source>
        <dbReference type="EMBL" id="TXB63052.1"/>
    </source>
</evidence>
<keyword evidence="5" id="KW-1185">Reference proteome</keyword>
<dbReference type="CDD" id="cd07381">
    <property type="entry name" value="MPP_CapA"/>
    <property type="match status" value="1"/>
</dbReference>
<dbReference type="Pfam" id="PF09587">
    <property type="entry name" value="PGA_cap"/>
    <property type="match status" value="1"/>
</dbReference>
<dbReference type="SUPFAM" id="SSF56300">
    <property type="entry name" value="Metallo-dependent phosphatases"/>
    <property type="match status" value="1"/>
</dbReference>
<dbReference type="InterPro" id="IPR029052">
    <property type="entry name" value="Metallo-depent_PP-like"/>
</dbReference>
<reference evidence="4 5" key="1">
    <citation type="submission" date="2019-08" db="EMBL/GenBank/DDBJ databases">
        <title>Genome of Phaeodactylibacter luteus.</title>
        <authorList>
            <person name="Bowman J.P."/>
        </authorList>
    </citation>
    <scope>NUCLEOTIDE SEQUENCE [LARGE SCALE GENOMIC DNA]</scope>
    <source>
        <strain evidence="4 5">KCTC 42180</strain>
    </source>
</reference>
<dbReference type="OrthoDB" id="9810906at2"/>
<dbReference type="SMART" id="SM00854">
    <property type="entry name" value="PGA_cap"/>
    <property type="match status" value="1"/>
</dbReference>
<dbReference type="AlphaFoldDB" id="A0A5C6RNU0"/>
<protein>
    <submittedName>
        <fullName evidence="4">CapA family protein</fullName>
    </submittedName>
</protein>
<name>A0A5C6RNU0_9BACT</name>
<dbReference type="PANTHER" id="PTHR33393:SF11">
    <property type="entry name" value="POLYGLUTAMINE SYNTHESIS ACCESSORY PROTEIN RV0574C-RELATED"/>
    <property type="match status" value="1"/>
</dbReference>
<feature type="domain" description="Capsule synthesis protein CapA" evidence="3">
    <location>
        <begin position="76"/>
        <end position="320"/>
    </location>
</feature>
<dbReference type="RefSeq" id="WP_147167607.1">
    <property type="nucleotide sequence ID" value="NZ_VOOR01000020.1"/>
</dbReference>
<dbReference type="Gene3D" id="3.60.21.10">
    <property type="match status" value="1"/>
</dbReference>
<dbReference type="EMBL" id="VOOR01000020">
    <property type="protein sequence ID" value="TXB63052.1"/>
    <property type="molecule type" value="Genomic_DNA"/>
</dbReference>
<feature type="chain" id="PRO_5022740887" evidence="2">
    <location>
        <begin position="32"/>
        <end position="398"/>
    </location>
</feature>
<gene>
    <name evidence="4" type="ORF">FRY97_11160</name>
</gene>
<accession>A0A5C6RNU0</accession>